<feature type="transmembrane region" description="Helical" evidence="7">
    <location>
        <begin position="176"/>
        <end position="199"/>
    </location>
</feature>
<dbReference type="PANTHER" id="PTHR30569:SF0">
    <property type="entry name" value="CYTOSINE PERMEASE"/>
    <property type="match status" value="1"/>
</dbReference>
<dbReference type="AlphaFoldDB" id="A0AAI8TU78"/>
<feature type="transmembrane region" description="Helical" evidence="7">
    <location>
        <begin position="343"/>
        <end position="361"/>
    </location>
</feature>
<dbReference type="GO" id="GO:0015209">
    <property type="term" value="F:cytosine transmembrane transporter activity"/>
    <property type="evidence" value="ECO:0007669"/>
    <property type="project" value="InterPro"/>
</dbReference>
<comment type="similarity">
    <text evidence="2">Belongs to the purine-cytosine permease (2.A.39) family.</text>
</comment>
<evidence type="ECO:0000256" key="6">
    <source>
        <dbReference type="SAM" id="MobiDB-lite"/>
    </source>
</evidence>
<feature type="transmembrane region" description="Helical" evidence="7">
    <location>
        <begin position="438"/>
        <end position="457"/>
    </location>
</feature>
<evidence type="ECO:0000256" key="2">
    <source>
        <dbReference type="ARBA" id="ARBA00008974"/>
    </source>
</evidence>
<evidence type="ECO:0000313" key="8">
    <source>
        <dbReference type="EMBL" id="BBX32389.1"/>
    </source>
</evidence>
<evidence type="ECO:0000256" key="1">
    <source>
        <dbReference type="ARBA" id="ARBA00004141"/>
    </source>
</evidence>
<dbReference type="Proteomes" id="UP000465622">
    <property type="component" value="Chromosome"/>
</dbReference>
<keyword evidence="10" id="KW-1185">Reference proteome</keyword>
<feature type="transmembrane region" description="Helical" evidence="7">
    <location>
        <begin position="246"/>
        <end position="272"/>
    </location>
</feature>
<evidence type="ECO:0000256" key="4">
    <source>
        <dbReference type="ARBA" id="ARBA00022989"/>
    </source>
</evidence>
<dbReference type="PANTHER" id="PTHR30569">
    <property type="entry name" value="CYTOSINE TRANSPORTER CODB"/>
    <property type="match status" value="1"/>
</dbReference>
<keyword evidence="5 7" id="KW-0472">Membrane</keyword>
<name>A0AAI8TU78_MYCME</name>
<feature type="transmembrane region" description="Helical" evidence="7">
    <location>
        <begin position="104"/>
        <end position="126"/>
    </location>
</feature>
<proteinExistence type="inferred from homology"/>
<reference evidence="8 10" key="1">
    <citation type="journal article" date="2019" name="Emerg. Microbes Infect.">
        <title>Comprehensive subspecies identification of 175 nontuberculous mycobacteria species based on 7547 genomic profiles.</title>
        <authorList>
            <person name="Matsumoto Y."/>
            <person name="Kinjo T."/>
            <person name="Motooka D."/>
            <person name="Nabeya D."/>
            <person name="Jung N."/>
            <person name="Uechi K."/>
            <person name="Horii T."/>
            <person name="Iida T."/>
            <person name="Fujita J."/>
            <person name="Nakamura S."/>
        </authorList>
    </citation>
    <scope>NUCLEOTIDE SEQUENCE [LARGE SCALE GENOMIC DNA]</scope>
    <source>
        <strain evidence="8 10">JCM 12375</strain>
    </source>
</reference>
<evidence type="ECO:0000256" key="7">
    <source>
        <dbReference type="SAM" id="Phobius"/>
    </source>
</evidence>
<gene>
    <name evidence="9" type="ORF">hbim_02875</name>
    <name evidence="8" type="ORF">MMAGJ_16710</name>
</gene>
<reference evidence="8" key="2">
    <citation type="submission" date="2020-02" db="EMBL/GenBank/DDBJ databases">
        <authorList>
            <person name="Matsumoto Y."/>
            <person name="Kinjo T."/>
            <person name="Motooka D."/>
            <person name="Nabeya D."/>
            <person name="Jung N."/>
            <person name="Uechi K."/>
            <person name="Horii T."/>
            <person name="Iida T."/>
            <person name="Fujita J."/>
            <person name="Nakamura S."/>
        </authorList>
    </citation>
    <scope>NUCLEOTIDE SEQUENCE</scope>
    <source>
        <strain evidence="8">JCM 12375</strain>
    </source>
</reference>
<evidence type="ECO:0000313" key="10">
    <source>
        <dbReference type="Proteomes" id="UP000465622"/>
    </source>
</evidence>
<dbReference type="Proteomes" id="UP001241092">
    <property type="component" value="Chromosome"/>
</dbReference>
<feature type="transmembrane region" description="Helical" evidence="7">
    <location>
        <begin position="410"/>
        <end position="432"/>
    </location>
</feature>
<dbReference type="EMBL" id="AP022567">
    <property type="protein sequence ID" value="BBX32389.1"/>
    <property type="molecule type" value="Genomic_DNA"/>
</dbReference>
<feature type="transmembrane region" description="Helical" evidence="7">
    <location>
        <begin position="59"/>
        <end position="84"/>
    </location>
</feature>
<protein>
    <submittedName>
        <fullName evidence="8">Cytosine/purines uracil thiamine allantoin permease</fullName>
    </submittedName>
</protein>
<accession>A0AAI8TU78</accession>
<feature type="compositionally biased region" description="Basic and acidic residues" evidence="6">
    <location>
        <begin position="477"/>
        <end position="488"/>
    </location>
</feature>
<evidence type="ECO:0000313" key="9">
    <source>
        <dbReference type="EMBL" id="BDY28939.1"/>
    </source>
</evidence>
<dbReference type="InterPro" id="IPR030191">
    <property type="entry name" value="CodB"/>
</dbReference>
<dbReference type="Pfam" id="PF02133">
    <property type="entry name" value="Transp_cyt_pur"/>
    <property type="match status" value="1"/>
</dbReference>
<dbReference type="GO" id="GO:0005886">
    <property type="term" value="C:plasma membrane"/>
    <property type="evidence" value="ECO:0007669"/>
    <property type="project" value="TreeGrafter"/>
</dbReference>
<keyword evidence="3 7" id="KW-0812">Transmembrane</keyword>
<evidence type="ECO:0000313" key="11">
    <source>
        <dbReference type="Proteomes" id="UP001241092"/>
    </source>
</evidence>
<feature type="transmembrane region" description="Helical" evidence="7">
    <location>
        <begin position="146"/>
        <end position="164"/>
    </location>
</feature>
<sequence length="488" mass="52401">MSLSSYFHGPATSLDDQIESYATTRVPDSQRWRRPAILLVLTGNVTAMFWFALGGQMGFLVGWPALLIPIAYMVIGATVVGALVMRIASQEGLSLPLLSRGLGFGARGSAIASFVYAVNYVFYFIFEGSIVSHGLSEIAGISIDSAGASVVFAVVALIALYYSWRGMHSMNILQRFGMPIFLVLFVIGMVMLANGYVLVGPGEWAVQDGVTATAMWQALSLANGQVVFQALIATDYGRFVKRSVSYAGTAGVMLVELLMISVVMVLGVFLGFTMISHFDGTRGEQELAATDPGLIFAVVMGVLGVIFAILTQVRINVMNLYSGSLALSNAWDVLSPKKIGRQWWMVLLVGLGVVLYPINVLQYTDKFLAVTGIMTNTWIFILLSDYFVCRKLLGLAPSSQIEYREGRVKDWNLCGMAALAAGLAVGALGVAGAYPMHFASFAAMLVGPIVYIPLAILTKGSQYGSTTQAADADDTADDNRTEVAEALE</sequence>
<dbReference type="RefSeq" id="WP_036433005.1">
    <property type="nucleotide sequence ID" value="NZ_AP022567.1"/>
</dbReference>
<feature type="transmembrane region" description="Helical" evidence="7">
    <location>
        <begin position="292"/>
        <end position="310"/>
    </location>
</feature>
<feature type="transmembrane region" description="Helical" evidence="7">
    <location>
        <begin position="35"/>
        <end position="53"/>
    </location>
</feature>
<feature type="transmembrane region" description="Helical" evidence="7">
    <location>
        <begin position="214"/>
        <end position="234"/>
    </location>
</feature>
<evidence type="ECO:0000256" key="5">
    <source>
        <dbReference type="ARBA" id="ARBA00023136"/>
    </source>
</evidence>
<feature type="transmembrane region" description="Helical" evidence="7">
    <location>
        <begin position="367"/>
        <end position="389"/>
    </location>
</feature>
<reference evidence="9" key="3">
    <citation type="submission" date="2023-03" db="EMBL/GenBank/DDBJ databases">
        <title>Draft genome sequence of a Mycolicibacterium mageritense strain H4_3_1 isolated from a hybrid biological-inorganic system reactor.</title>
        <authorList>
            <person name="Feng X."/>
            <person name="Kazama D."/>
            <person name="Sato K."/>
            <person name="Kobayashi H."/>
        </authorList>
    </citation>
    <scope>NUCLEOTIDE SEQUENCE</scope>
    <source>
        <strain evidence="9">H4_3_1</strain>
    </source>
</reference>
<evidence type="ECO:0000256" key="3">
    <source>
        <dbReference type="ARBA" id="ARBA00022692"/>
    </source>
</evidence>
<feature type="region of interest" description="Disordered" evidence="6">
    <location>
        <begin position="468"/>
        <end position="488"/>
    </location>
</feature>
<organism evidence="9 11">
    <name type="scientific">Mycolicibacterium mageritense</name>
    <name type="common">Mycobacterium mageritense</name>
    <dbReference type="NCBI Taxonomy" id="53462"/>
    <lineage>
        <taxon>Bacteria</taxon>
        <taxon>Bacillati</taxon>
        <taxon>Actinomycetota</taxon>
        <taxon>Actinomycetes</taxon>
        <taxon>Mycobacteriales</taxon>
        <taxon>Mycobacteriaceae</taxon>
        <taxon>Mycolicibacterium</taxon>
    </lineage>
</organism>
<keyword evidence="4 7" id="KW-1133">Transmembrane helix</keyword>
<comment type="subcellular location">
    <subcellularLocation>
        <location evidence="1">Membrane</location>
        <topology evidence="1">Multi-pass membrane protein</topology>
    </subcellularLocation>
</comment>
<dbReference type="InterPro" id="IPR001248">
    <property type="entry name" value="Pur-cyt_permease"/>
</dbReference>
<dbReference type="Gene3D" id="1.10.4160.10">
    <property type="entry name" value="Hydantoin permease"/>
    <property type="match status" value="1"/>
</dbReference>
<dbReference type="EMBL" id="AP027452">
    <property type="protein sequence ID" value="BDY28939.1"/>
    <property type="molecule type" value="Genomic_DNA"/>
</dbReference>